<dbReference type="AlphaFoldDB" id="A0A379D941"/>
<protein>
    <submittedName>
        <fullName evidence="1">Uncharacterized protein</fullName>
    </submittedName>
</protein>
<dbReference type="EMBL" id="UGTH01000001">
    <property type="protein sequence ID" value="SUB74427.1"/>
    <property type="molecule type" value="Genomic_DNA"/>
</dbReference>
<accession>A0A379D941</accession>
<organism evidence="1 2">
    <name type="scientific">Peptoniphilus indolicus</name>
    <dbReference type="NCBI Taxonomy" id="33030"/>
    <lineage>
        <taxon>Bacteria</taxon>
        <taxon>Bacillati</taxon>
        <taxon>Bacillota</taxon>
        <taxon>Tissierellia</taxon>
        <taxon>Tissierellales</taxon>
        <taxon>Peptoniphilaceae</taxon>
        <taxon>Peptoniphilus</taxon>
    </lineage>
</organism>
<dbReference type="Pfam" id="PF05534">
    <property type="entry name" value="HicB"/>
    <property type="match status" value="1"/>
</dbReference>
<dbReference type="InterPro" id="IPR013321">
    <property type="entry name" value="Arc_rbn_hlx_hlx"/>
</dbReference>
<evidence type="ECO:0000313" key="1">
    <source>
        <dbReference type="EMBL" id="SUB74427.1"/>
    </source>
</evidence>
<sequence>MADKIVKFTLRLPTWIDEKISEKANEEMISKNALIVRACTEQLKKWEDVHYVKSK</sequence>
<dbReference type="Gene3D" id="1.10.1220.10">
    <property type="entry name" value="Met repressor-like"/>
    <property type="match status" value="1"/>
</dbReference>
<dbReference type="InterPro" id="IPR008651">
    <property type="entry name" value="Uncharacterised_HicB"/>
</dbReference>
<name>A0A379D941_9FIRM</name>
<proteinExistence type="predicted"/>
<gene>
    <name evidence="1" type="ORF">NCTC11088_00158</name>
</gene>
<dbReference type="SUPFAM" id="SSF47598">
    <property type="entry name" value="Ribbon-helix-helix"/>
    <property type="match status" value="1"/>
</dbReference>
<dbReference type="Proteomes" id="UP000254777">
    <property type="component" value="Unassembled WGS sequence"/>
</dbReference>
<evidence type="ECO:0000313" key="2">
    <source>
        <dbReference type="Proteomes" id="UP000254777"/>
    </source>
</evidence>
<dbReference type="InterPro" id="IPR010985">
    <property type="entry name" value="Ribbon_hlx_hlx"/>
</dbReference>
<dbReference type="GO" id="GO:0006355">
    <property type="term" value="P:regulation of DNA-templated transcription"/>
    <property type="evidence" value="ECO:0007669"/>
    <property type="project" value="InterPro"/>
</dbReference>
<reference evidence="1 2" key="1">
    <citation type="submission" date="2018-06" db="EMBL/GenBank/DDBJ databases">
        <authorList>
            <consortium name="Pathogen Informatics"/>
            <person name="Doyle S."/>
        </authorList>
    </citation>
    <scope>NUCLEOTIDE SEQUENCE [LARGE SCALE GENOMIC DNA]</scope>
    <source>
        <strain evidence="1 2">NCTC11088</strain>
    </source>
</reference>
<dbReference type="RefSeq" id="WP_004822564.1">
    <property type="nucleotide sequence ID" value="NZ_UGTH01000001.1"/>
</dbReference>